<keyword evidence="1" id="KW-0808">Transferase</keyword>
<organism evidence="1">
    <name type="scientific">Candidatus Paraimprobicoccus trichonymphae</name>
    <dbReference type="NCBI Taxonomy" id="3033793"/>
    <lineage>
        <taxon>Bacteria</taxon>
        <taxon>Bacillati</taxon>
        <taxon>Bacillota</taxon>
        <taxon>Clostridia</taxon>
        <taxon>Candidatus Paraimprobicoccus</taxon>
    </lineage>
</organism>
<accession>A0AA48I370</accession>
<evidence type="ECO:0000313" key="1">
    <source>
        <dbReference type="EMBL" id="BED92912.1"/>
    </source>
</evidence>
<dbReference type="Pfam" id="PF08843">
    <property type="entry name" value="AbiEii"/>
    <property type="match status" value="1"/>
</dbReference>
<proteinExistence type="predicted"/>
<dbReference type="EMBL" id="AP027925">
    <property type="protein sequence ID" value="BED92912.1"/>
    <property type="molecule type" value="Genomic_DNA"/>
</dbReference>
<protein>
    <submittedName>
        <fullName evidence="1">Nucleotidyl transferase AbiEii/AbiGii toxin family protein</fullName>
    </submittedName>
</protein>
<dbReference type="GO" id="GO:0016740">
    <property type="term" value="F:transferase activity"/>
    <property type="evidence" value="ECO:0007669"/>
    <property type="project" value="UniProtKB-KW"/>
</dbReference>
<dbReference type="Proteomes" id="UP001335720">
    <property type="component" value="Chromosome"/>
</dbReference>
<dbReference type="AlphaFoldDB" id="A0AA48I370"/>
<name>A0AA48I370_9FIRM</name>
<gene>
    <name evidence="1" type="ORF">RsTaC01_0823</name>
</gene>
<sequence length="299" mass="35252">MSVNPASIKAKLKNLAIKENKQFDYLLTLYFIERLLYRVSISKYSKNFVLKGGLLLYTILDEKARATKDIDFLAKQINNELKELKSIFNEICDVESDDAIIFDKSTIISERIKEDADYEGVRIKVLAYLEKTRKMFLFDIGFGDVVIPKPVEMEYPSLLNKENSRIFAYSLESVISEKFEAMIYLAELNSRMKDFYDIYSLCKNFDFDGKILQKAITETFNRRKTILPENPTVFSNKFPDLKEKQLQWTAFKKRIKFASDAEFYDVLSKIRIFLFSIYNCILNQQNFNKSWNHTTQNWR</sequence>
<reference evidence="1" key="1">
    <citation type="journal article" date="2023" name="ISME J.">
        <title>Emergence of putative energy parasites within Clostridia revealed by genome analysis of a novel endosymbiotic clade.</title>
        <authorList>
            <person name="Takahashi K."/>
            <person name="Kuwahara H."/>
            <person name="Horikawa Y."/>
            <person name="Izawa K."/>
            <person name="Kato D."/>
            <person name="Inagaki T."/>
            <person name="Yuki M."/>
            <person name="Ohkuma M."/>
            <person name="Hongoh Y."/>
        </authorList>
    </citation>
    <scope>NUCLEOTIDE SEQUENCE</scope>
    <source>
        <strain evidence="1">RsTa-C01</strain>
    </source>
</reference>
<dbReference type="KEGG" id="ptrh:RsTaC01_0823"/>
<dbReference type="InterPro" id="IPR014942">
    <property type="entry name" value="AbiEii"/>
</dbReference>